<proteinExistence type="predicted"/>
<name>A0ACC1C2U5_9ROSI</name>
<evidence type="ECO:0000313" key="1">
    <source>
        <dbReference type="EMBL" id="KAJ0106287.1"/>
    </source>
</evidence>
<organism evidence="1 2">
    <name type="scientific">Pistacia atlantica</name>
    <dbReference type="NCBI Taxonomy" id="434234"/>
    <lineage>
        <taxon>Eukaryota</taxon>
        <taxon>Viridiplantae</taxon>
        <taxon>Streptophyta</taxon>
        <taxon>Embryophyta</taxon>
        <taxon>Tracheophyta</taxon>
        <taxon>Spermatophyta</taxon>
        <taxon>Magnoliopsida</taxon>
        <taxon>eudicotyledons</taxon>
        <taxon>Gunneridae</taxon>
        <taxon>Pentapetalae</taxon>
        <taxon>rosids</taxon>
        <taxon>malvids</taxon>
        <taxon>Sapindales</taxon>
        <taxon>Anacardiaceae</taxon>
        <taxon>Pistacia</taxon>
    </lineage>
</organism>
<reference evidence="2" key="1">
    <citation type="journal article" date="2023" name="G3 (Bethesda)">
        <title>Genome assembly and association tests identify interacting loci associated with vigor, precocity, and sex in interspecific pistachio rootstocks.</title>
        <authorList>
            <person name="Palmer W."/>
            <person name="Jacygrad E."/>
            <person name="Sagayaradj S."/>
            <person name="Cavanaugh K."/>
            <person name="Han R."/>
            <person name="Bertier L."/>
            <person name="Beede B."/>
            <person name="Kafkas S."/>
            <person name="Golino D."/>
            <person name="Preece J."/>
            <person name="Michelmore R."/>
        </authorList>
    </citation>
    <scope>NUCLEOTIDE SEQUENCE [LARGE SCALE GENOMIC DNA]</scope>
</reference>
<dbReference type="Proteomes" id="UP001164250">
    <property type="component" value="Chromosome 2"/>
</dbReference>
<evidence type="ECO:0000313" key="2">
    <source>
        <dbReference type="Proteomes" id="UP001164250"/>
    </source>
</evidence>
<gene>
    <name evidence="1" type="ORF">Patl1_19423</name>
</gene>
<dbReference type="EMBL" id="CM047898">
    <property type="protein sequence ID" value="KAJ0106287.1"/>
    <property type="molecule type" value="Genomic_DNA"/>
</dbReference>
<sequence>MEEKLQKAVEERLQRLQRAAAEGDVDALFSILAEDPLVLEHFDEKAFLSTPLHTAPPSIGFGRKYQEMEGHGPFDLDLEGKYQELVTWLIQIDSELVRVKSRGMVTPLHYAAQLTDISNLAEFLYVCPSSIQDLTVKCETVVHVAIKNGSCKALEVLLGCLQHFNKEEVLRWEDEEGNNALHTAISENQTEKLEEILLGSKAKRASEVAAHPRFISRLAKLPGVENSPVTYYSRKLPLAKCIRKICGGGAQSINEVPLEVRNVLLVVAMLITTTTYQAALSPPGGYWQDDGNLPAANTVINKNTNITSILAGEEPSQQRSGHMIQGSYTHLYFLLFNSVAFFASVCSILVLITGFPFSKFIFSWTLLIVFSFTFAVIETFPYPYNSTVMDERLQIAVEERLPIAGEERLQRLQRAAAEEDVDALFSILSEDPLVLERFDEKAFLSTPLHTAVREGKIRFAKEIVNLKPSFVCMRDHLGRSSLHLALEGKHGELKERNPTPLALEERYQEMEGRGPPDLDLEKYQELVTWLIKIHPELVRVKAKGMVTPLHYAAQIDDEFNLADFLYVCPSSIEDLTVKSETAVHVAIKNRSFKAFKVLLGWLRRFDKEDILKWEDEEGNNALHTAISENQAEVVKLLIKYMDVNGVNGKGLTALDIFYGLQLSLNPEIKKILLGAKAKRASKLNLLNLKTIVIYRLFRSKNLFVRYLCWDLNPVEVIIKSTGFGNLIINRIPLEVQNAVLVVAILIATATYQAALSPPGGNWQDESQVATNNTSVIKNTSAVSLYNIFLNPTFFYRGRSQQQAGHMIQGTPSHFCFLIYNTVAFSSSVCTIIVLVSRFPFFKIIGFSTTLIVLAYCYAVIETSPYPVGSDWMVKLCGRGQLRMGSFEQPKM</sequence>
<comment type="caution">
    <text evidence="1">The sequence shown here is derived from an EMBL/GenBank/DDBJ whole genome shotgun (WGS) entry which is preliminary data.</text>
</comment>
<keyword evidence="2" id="KW-1185">Reference proteome</keyword>
<protein>
    <submittedName>
        <fullName evidence="1">Uncharacterized protein</fullName>
    </submittedName>
</protein>
<accession>A0ACC1C2U5</accession>